<reference evidence="1 2" key="1">
    <citation type="submission" date="2019-05" db="EMBL/GenBank/DDBJ databases">
        <title>Mikania micrantha, genome provides insights into the molecular mechanism of rapid growth.</title>
        <authorList>
            <person name="Liu B."/>
        </authorList>
    </citation>
    <scope>NUCLEOTIDE SEQUENCE [LARGE SCALE GENOMIC DNA]</scope>
    <source>
        <strain evidence="1">NLD-2019</strain>
        <tissue evidence="1">Leaf</tissue>
    </source>
</reference>
<dbReference type="AlphaFoldDB" id="A0A5N6M1F5"/>
<proteinExistence type="predicted"/>
<dbReference type="EMBL" id="SZYD01000017">
    <property type="protein sequence ID" value="KAD3067592.1"/>
    <property type="molecule type" value="Genomic_DNA"/>
</dbReference>
<evidence type="ECO:0000313" key="2">
    <source>
        <dbReference type="Proteomes" id="UP000326396"/>
    </source>
</evidence>
<comment type="caution">
    <text evidence="1">The sequence shown here is derived from an EMBL/GenBank/DDBJ whole genome shotgun (WGS) entry which is preliminary data.</text>
</comment>
<keyword evidence="2" id="KW-1185">Reference proteome</keyword>
<protein>
    <submittedName>
        <fullName evidence="1">Uncharacterized protein</fullName>
    </submittedName>
</protein>
<organism evidence="1 2">
    <name type="scientific">Mikania micrantha</name>
    <name type="common">bitter vine</name>
    <dbReference type="NCBI Taxonomy" id="192012"/>
    <lineage>
        <taxon>Eukaryota</taxon>
        <taxon>Viridiplantae</taxon>
        <taxon>Streptophyta</taxon>
        <taxon>Embryophyta</taxon>
        <taxon>Tracheophyta</taxon>
        <taxon>Spermatophyta</taxon>
        <taxon>Magnoliopsida</taxon>
        <taxon>eudicotyledons</taxon>
        <taxon>Gunneridae</taxon>
        <taxon>Pentapetalae</taxon>
        <taxon>asterids</taxon>
        <taxon>campanulids</taxon>
        <taxon>Asterales</taxon>
        <taxon>Asteraceae</taxon>
        <taxon>Asteroideae</taxon>
        <taxon>Heliantheae alliance</taxon>
        <taxon>Eupatorieae</taxon>
        <taxon>Mikania</taxon>
    </lineage>
</organism>
<gene>
    <name evidence="1" type="ORF">E3N88_35472</name>
</gene>
<name>A0A5N6M1F5_9ASTR</name>
<accession>A0A5N6M1F5</accession>
<sequence>MTRLAEGEQVDVIVVIQGHYFVGQNLVIRYCQAFIDQLCYGTPVKFTHEERLNTSFTLNNDLVLNIFISVAIHDGWKGYTENGEKIELM</sequence>
<evidence type="ECO:0000313" key="1">
    <source>
        <dbReference type="EMBL" id="KAD3067592.1"/>
    </source>
</evidence>
<dbReference type="Proteomes" id="UP000326396">
    <property type="component" value="Linkage Group LG7"/>
</dbReference>